<keyword evidence="5" id="KW-1185">Reference proteome</keyword>
<dbReference type="Proteomes" id="UP001497457">
    <property type="component" value="Chromosome 7b"/>
</dbReference>
<evidence type="ECO:0000313" key="4">
    <source>
        <dbReference type="EMBL" id="CAL5079717.1"/>
    </source>
</evidence>
<sequence length="505" mass="56415">MEAAGPSAKKKRSDELEADESPPPAIAAMEAPNPQPAAKKKRSSHIQESAPPPGAGEGGGAGEADRISGLPDAILGEIISLLPTKDGARTQVLASRWRHLWRAAPLNLDSVGFPAEDDDAYARAVSRILSTHRGPGRRFRVAAHLIHSRPDTVDAWLRSPALDNLQEIDFYHRSMDPYQLRPSPSPPPASISRFSGSLRVATFSKCRIPDSLAETLCFPELKQLGIEKVRISEGAFQSLISSCPALECLFVNESFGFSCLRINSNSLRSIGVRAQRCWRDEPRFDELIIEDAPCLEKLLYADRFGIRLSVVAAPKLTTFGCPSDTHRDLRILFGATEFQGLNTVSLMTVMRSVKILAVHLWIFDLDKVIDLMKCFPCLEKLYMMGGCNSTKANFWRRKHRLLLKSLDIHLKTVVLECYRGINGLVRFASFFLMNARELEVLRLVVGTEDYNEQFFAEQHMMLEMEKRASRGARLDFTTHTCYVGGLLPIKHVCELSITDPFQCRC</sequence>
<evidence type="ECO:0000313" key="5">
    <source>
        <dbReference type="Proteomes" id="UP001497457"/>
    </source>
</evidence>
<dbReference type="InterPro" id="IPR053781">
    <property type="entry name" value="F-box_AtFBL13-like"/>
</dbReference>
<organism evidence="4 5">
    <name type="scientific">Urochloa decumbens</name>
    <dbReference type="NCBI Taxonomy" id="240449"/>
    <lineage>
        <taxon>Eukaryota</taxon>
        <taxon>Viridiplantae</taxon>
        <taxon>Streptophyta</taxon>
        <taxon>Embryophyta</taxon>
        <taxon>Tracheophyta</taxon>
        <taxon>Spermatophyta</taxon>
        <taxon>Magnoliopsida</taxon>
        <taxon>Liliopsida</taxon>
        <taxon>Poales</taxon>
        <taxon>Poaceae</taxon>
        <taxon>PACMAD clade</taxon>
        <taxon>Panicoideae</taxon>
        <taxon>Panicodae</taxon>
        <taxon>Paniceae</taxon>
        <taxon>Melinidinae</taxon>
        <taxon>Urochloa</taxon>
    </lineage>
</organism>
<dbReference type="InterPro" id="IPR032675">
    <property type="entry name" value="LRR_dom_sf"/>
</dbReference>
<dbReference type="EMBL" id="OZ075117">
    <property type="protein sequence ID" value="CAL5079717.1"/>
    <property type="molecule type" value="Genomic_DNA"/>
</dbReference>
<dbReference type="PANTHER" id="PTHR32141">
    <property type="match status" value="1"/>
</dbReference>
<feature type="domain" description="FBD" evidence="2">
    <location>
        <begin position="404"/>
        <end position="441"/>
    </location>
</feature>
<dbReference type="SUPFAM" id="SSF81383">
    <property type="entry name" value="F-box domain"/>
    <property type="match status" value="1"/>
</dbReference>
<evidence type="ECO:0008006" key="6">
    <source>
        <dbReference type="Google" id="ProtNLM"/>
    </source>
</evidence>
<dbReference type="Pfam" id="PF24758">
    <property type="entry name" value="LRR_At5g56370"/>
    <property type="match status" value="1"/>
</dbReference>
<accession>A0ABC9FP75</accession>
<feature type="region of interest" description="Disordered" evidence="1">
    <location>
        <begin position="1"/>
        <end position="67"/>
    </location>
</feature>
<dbReference type="InterPro" id="IPR055302">
    <property type="entry name" value="F-box_dom-containing"/>
</dbReference>
<name>A0ABC9FP75_9POAL</name>
<reference evidence="5" key="1">
    <citation type="submission" date="2024-06" db="EMBL/GenBank/DDBJ databases">
        <authorList>
            <person name="Ryan C."/>
        </authorList>
    </citation>
    <scope>NUCLEOTIDE SEQUENCE [LARGE SCALE GENOMIC DNA]</scope>
</reference>
<dbReference type="Pfam" id="PF08387">
    <property type="entry name" value="FBD"/>
    <property type="match status" value="1"/>
</dbReference>
<proteinExistence type="predicted"/>
<evidence type="ECO:0000256" key="1">
    <source>
        <dbReference type="SAM" id="MobiDB-lite"/>
    </source>
</evidence>
<dbReference type="InterPro" id="IPR055411">
    <property type="entry name" value="LRR_FXL15/At3g58940/PEG3-like"/>
</dbReference>
<dbReference type="InterPro" id="IPR036047">
    <property type="entry name" value="F-box-like_dom_sf"/>
</dbReference>
<dbReference type="SUPFAM" id="SSF52047">
    <property type="entry name" value="RNI-like"/>
    <property type="match status" value="1"/>
</dbReference>
<dbReference type="CDD" id="cd22160">
    <property type="entry name" value="F-box_AtFBL13-like"/>
    <property type="match status" value="1"/>
</dbReference>
<evidence type="ECO:0000259" key="2">
    <source>
        <dbReference type="Pfam" id="PF08387"/>
    </source>
</evidence>
<protein>
    <recommendedName>
        <fullName evidence="6">FBD domain-containing protein</fullName>
    </recommendedName>
</protein>
<gene>
    <name evidence="4" type="ORF">URODEC1_LOCUS107746</name>
</gene>
<dbReference type="AlphaFoldDB" id="A0ABC9FP75"/>
<dbReference type="PANTHER" id="PTHR32141:SF123">
    <property type="entry name" value="F-BOX DOMAIN-CONTAINING PROTEIN"/>
    <property type="match status" value="1"/>
</dbReference>
<dbReference type="Gene3D" id="3.80.10.10">
    <property type="entry name" value="Ribonuclease Inhibitor"/>
    <property type="match status" value="1"/>
</dbReference>
<evidence type="ECO:0000259" key="3">
    <source>
        <dbReference type="Pfam" id="PF24758"/>
    </source>
</evidence>
<feature type="domain" description="F-box/LRR-repeat protein 15/At3g58940/PEG3-like LRR" evidence="3">
    <location>
        <begin position="153"/>
        <end position="382"/>
    </location>
</feature>
<dbReference type="InterPro" id="IPR006566">
    <property type="entry name" value="FBD"/>
</dbReference>
<reference evidence="4 5" key="2">
    <citation type="submission" date="2024-10" db="EMBL/GenBank/DDBJ databases">
        <authorList>
            <person name="Ryan C."/>
        </authorList>
    </citation>
    <scope>NUCLEOTIDE SEQUENCE [LARGE SCALE GENOMIC DNA]</scope>
</reference>